<reference evidence="1" key="1">
    <citation type="submission" date="2019-12" db="EMBL/GenBank/DDBJ databases">
        <title>Genome sequencing and annotation of Brassica cretica.</title>
        <authorList>
            <person name="Studholme D.J."/>
            <person name="Sarris P.F."/>
        </authorList>
    </citation>
    <scope>NUCLEOTIDE SEQUENCE</scope>
    <source>
        <strain evidence="1">PFS-001/15</strain>
        <tissue evidence="1">Leaf</tissue>
    </source>
</reference>
<protein>
    <submittedName>
        <fullName evidence="1">Uncharacterized protein</fullName>
    </submittedName>
</protein>
<dbReference type="EMBL" id="QGKW02000717">
    <property type="protein sequence ID" value="KAF2596467.1"/>
    <property type="molecule type" value="Genomic_DNA"/>
</dbReference>
<dbReference type="Proteomes" id="UP000712281">
    <property type="component" value="Unassembled WGS sequence"/>
</dbReference>
<sequence>MENSGKHLRRGFTFQEHRRDKSLTMMQCEAILGDTTTCHGISSSVTDNSSPEAKVYSFTLNICETHSHVTKGLAVKNLSGRLLVSNGNLKHIQKIANQSLRLTAWATSYPISEASLPQTIVADLIMRV</sequence>
<evidence type="ECO:0000313" key="1">
    <source>
        <dbReference type="EMBL" id="KAF2596467.1"/>
    </source>
</evidence>
<organism evidence="1 2">
    <name type="scientific">Brassica cretica</name>
    <name type="common">Mustard</name>
    <dbReference type="NCBI Taxonomy" id="69181"/>
    <lineage>
        <taxon>Eukaryota</taxon>
        <taxon>Viridiplantae</taxon>
        <taxon>Streptophyta</taxon>
        <taxon>Embryophyta</taxon>
        <taxon>Tracheophyta</taxon>
        <taxon>Spermatophyta</taxon>
        <taxon>Magnoliopsida</taxon>
        <taxon>eudicotyledons</taxon>
        <taxon>Gunneridae</taxon>
        <taxon>Pentapetalae</taxon>
        <taxon>rosids</taxon>
        <taxon>malvids</taxon>
        <taxon>Brassicales</taxon>
        <taxon>Brassicaceae</taxon>
        <taxon>Brassiceae</taxon>
        <taxon>Brassica</taxon>
    </lineage>
</organism>
<evidence type="ECO:0000313" key="2">
    <source>
        <dbReference type="Proteomes" id="UP000712281"/>
    </source>
</evidence>
<proteinExistence type="predicted"/>
<accession>A0A8S9KRT6</accession>
<dbReference type="AlphaFoldDB" id="A0A8S9KRT6"/>
<name>A0A8S9KRT6_BRACR</name>
<gene>
    <name evidence="1" type="ORF">F2Q68_00007552</name>
</gene>
<comment type="caution">
    <text evidence="1">The sequence shown here is derived from an EMBL/GenBank/DDBJ whole genome shotgun (WGS) entry which is preliminary data.</text>
</comment>